<comment type="caution">
    <text evidence="2">The sequence shown here is derived from an EMBL/GenBank/DDBJ whole genome shotgun (WGS) entry which is preliminary data.</text>
</comment>
<feature type="domain" description="TraG P-loop" evidence="1">
    <location>
        <begin position="618"/>
        <end position="755"/>
    </location>
</feature>
<dbReference type="Gene3D" id="1.10.8.730">
    <property type="match status" value="1"/>
</dbReference>
<sequence>MSNWSQERFNKDFGRECISKYFVYESYDEETKLFFNRGSAGFVLLGFPLVGTNINAQNEISEFLKSEENLPVESSIQVLMIGLNNVDHYLHHWQALRSGDIYQELASKRVEHLKKRSKETGELKDVILLISVTVPDTNALVSDMQRRRDNLKDTFSSIGLYTRDLDAAGLLKYIRPIFGYSFGSHEEVNEHDLLSHQIVGNDFSAIEDKDGVVIERGQDTTKYITLEAYKRPRQWRLSNMDLFLGNELRKNELIKSNFLIHFEVTVLPSQSVARAAALAKREAIGRNIGAGMGKFFPDLQLEYEDIDAAVAQLQSGDRLVNIFLNVIVWDAREKAKATASQFAAMMRRNGFNFVSATNDHFAVLLSAMPMQLVEEVESTPARIAKTLGFAKQRYLKVIGKKAGGLASALSKHGIGYKTVSSESKVLMPIVGEWKGDIRSPGMMLAGRRGQIMYWSPFGAALMPSASNQQLAPNENFNLCIAEVPGSGKSVFMQELMLSTLGVGGKVFVLDYGRSFKRSCLLLGGNYIEFDVRNPISINPFSEVPEGIAEKDAEARADFLASFPSILGTMAAPKAGTNDLQQPMLQRAVIEVWQQKGSKAEITDIAKWLSNRDEEYAKELGNMLFPFTRDGQYGSFFSGKAGLSLKKDIVVIETDHLRSVPELLAVIVQIMIVHINGSMVKGDRKRPFLIMIDEAWKLLSGKKSGNFLEEAGRIARKYNGSITLATQQLTDYFRGESSVAEKAFENASHKVILKQNADSFKAMRANPKLAGFVDEDWKLNLLQQIHLLKQKILKMRKVIF</sequence>
<dbReference type="InterPro" id="IPR053155">
    <property type="entry name" value="F-pilin_assembly_TraC"/>
</dbReference>
<dbReference type="RefSeq" id="WP_008581367.1">
    <property type="nucleotide sequence ID" value="NZ_JFKF01000199.1"/>
</dbReference>
<dbReference type="PANTHER" id="PTHR38467">
    <property type="match status" value="1"/>
</dbReference>
<gene>
    <name evidence="2" type="primary">traC_7</name>
    <name evidence="2" type="ORF">REISMN_08160</name>
</gene>
<dbReference type="AlphaFoldDB" id="A0A8E0WKH5"/>
<dbReference type="SUPFAM" id="SSF52540">
    <property type="entry name" value="P-loop containing nucleoside triphosphate hydrolases"/>
    <property type="match status" value="1"/>
</dbReference>
<dbReference type="EMBL" id="JFKF01000199">
    <property type="protein sequence ID" value="KDO02230.1"/>
    <property type="molecule type" value="Genomic_DNA"/>
</dbReference>
<dbReference type="PANTHER" id="PTHR38467:SF1">
    <property type="entry name" value="CONJUGATIVE TRANSFER: ASSEMBLY"/>
    <property type="match status" value="1"/>
</dbReference>
<dbReference type="InterPro" id="IPR043964">
    <property type="entry name" value="P-loop_TraG"/>
</dbReference>
<name>A0A8E0WKH5_9RICK</name>
<dbReference type="InterPro" id="IPR027417">
    <property type="entry name" value="P-loop_NTPase"/>
</dbReference>
<geneLocation type="plasmid" evidence="2">
    <name>pREISMN_1</name>
</geneLocation>
<evidence type="ECO:0000313" key="3">
    <source>
        <dbReference type="Proteomes" id="UP000027161"/>
    </source>
</evidence>
<evidence type="ECO:0000313" key="2">
    <source>
        <dbReference type="EMBL" id="KDO02230.1"/>
    </source>
</evidence>
<keyword evidence="3" id="KW-1185">Reference proteome</keyword>
<dbReference type="Gene3D" id="3.40.50.300">
    <property type="entry name" value="P-loop containing nucleotide triphosphate hydrolases"/>
    <property type="match status" value="1"/>
</dbReference>
<proteinExistence type="predicted"/>
<feature type="domain" description="TraG P-loop" evidence="1">
    <location>
        <begin position="474"/>
        <end position="541"/>
    </location>
</feature>
<dbReference type="Pfam" id="PF11130">
    <property type="entry name" value="TraC_F_IV"/>
    <property type="match status" value="1"/>
</dbReference>
<accession>A0A8E0WKH5</accession>
<reference evidence="2 3" key="1">
    <citation type="submission" date="2014-02" db="EMBL/GenBank/DDBJ databases">
        <title>Draft genome sequence of Rickettsia buchneri sp. nov. ISO7T.</title>
        <authorList>
            <person name="Felsheim R.F."/>
            <person name="Kurtti T.J."/>
            <person name="Munderloh U.G."/>
        </authorList>
    </citation>
    <scope>NUCLEOTIDE SEQUENCE [LARGE SCALE GENOMIC DNA]</scope>
    <source>
        <strain evidence="3">ISO7</strain>
        <plasmid evidence="2">pREISMN_1</plasmid>
    </source>
</reference>
<dbReference type="Pfam" id="PF19044">
    <property type="entry name" value="P-loop_TraG"/>
    <property type="match status" value="2"/>
</dbReference>
<evidence type="ECO:0000259" key="1">
    <source>
        <dbReference type="Pfam" id="PF19044"/>
    </source>
</evidence>
<dbReference type="InterPro" id="IPR025955">
    <property type="entry name" value="TraC/Conjuga_ATPase"/>
</dbReference>
<organism evidence="2 3">
    <name type="scientific">Rickettsia tamurae subsp. buchneri</name>
    <dbReference type="NCBI Taxonomy" id="1462938"/>
    <lineage>
        <taxon>Bacteria</taxon>
        <taxon>Pseudomonadati</taxon>
        <taxon>Pseudomonadota</taxon>
        <taxon>Alphaproteobacteria</taxon>
        <taxon>Rickettsiales</taxon>
        <taxon>Rickettsiaceae</taxon>
        <taxon>Rickettsieae</taxon>
        <taxon>Rickettsia</taxon>
        <taxon>spotted fever group</taxon>
    </lineage>
</organism>
<protein>
    <submittedName>
        <fullName evidence="2">Conjugative transfer protein TraC</fullName>
    </submittedName>
</protein>
<dbReference type="Proteomes" id="UP000027161">
    <property type="component" value="Unassembled WGS sequence"/>
</dbReference>
<keyword evidence="2" id="KW-0614">Plasmid</keyword>